<keyword evidence="15" id="KW-1185">Reference proteome</keyword>
<organism evidence="14 15">
    <name type="scientific">Cladosporium halotolerans</name>
    <dbReference type="NCBI Taxonomy" id="1052096"/>
    <lineage>
        <taxon>Eukaryota</taxon>
        <taxon>Fungi</taxon>
        <taxon>Dikarya</taxon>
        <taxon>Ascomycota</taxon>
        <taxon>Pezizomycotina</taxon>
        <taxon>Dothideomycetes</taxon>
        <taxon>Dothideomycetidae</taxon>
        <taxon>Cladosporiales</taxon>
        <taxon>Cladosporiaceae</taxon>
        <taxon>Cladosporium</taxon>
    </lineage>
</organism>
<keyword evidence="5" id="KW-0328">Glycosyltransferase</keyword>
<accession>A0AB34KP84</accession>
<dbReference type="AlphaFoldDB" id="A0AB34KP84"/>
<comment type="caution">
    <text evidence="14">The sequence shown here is derived from an EMBL/GenBank/DDBJ whole genome shotgun (WGS) entry which is preliminary data.</text>
</comment>
<evidence type="ECO:0000256" key="7">
    <source>
        <dbReference type="ARBA" id="ARBA00022692"/>
    </source>
</evidence>
<comment type="similarity">
    <text evidence="3">Belongs to the glycosyltransferase 31 family. Beta3-Gal-T subfamily.</text>
</comment>
<sequence length="523" mass="59278">MSSLERMEHQPRLTCGGPLSPRRLWHVAVGCGVFVLLFAATLIYGGPAFGASLLSSNNSNNDNVAEAVAPDAEKEAPPKPEPEFYDWHTRSQFRPVNQAVAGKSVQDLCDAFPKDLLRDVQPVLKSGHGVLEKRVKTQLNSVSACLDDHLLIFSDVDEEIGGYQVIDVLADLRTDFVDGNDQLQAYVLQKELADNGTLHTEAGSKVRGWETDKFKFLPQVSRAWRMRPEKRWYVFYEDDTYIVWDNIFRLLTNFDPDMPWYFGSPSPGARGFWMANGGPGYVLSREAVRRLAKDDFDDNGAFAGSALTQRWEDQMMHDCCGDSVLGLALHEDAQTGLSGLFPMFQPHPLHGVPLSDTYWCQPVISMHKTSAEDMVSLRKWEESRRIMQRPLLFADLVDYLNLTEVSVREDWINSDFGGYRAPGDIAHTSFEACGEACRAASNCLQWTHHLRDCTFVPSIRLGQSREPGIEGWRSEEEKAMEWSEDQRRYKAGWDLDGIKRWMSAPGRDCKTARWVRPSLKRIF</sequence>
<evidence type="ECO:0000256" key="4">
    <source>
        <dbReference type="ARBA" id="ARBA00012557"/>
    </source>
</evidence>
<reference evidence="14 15" key="1">
    <citation type="journal article" date="2020" name="Microbiol. Resour. Announc.">
        <title>Draft Genome Sequence of a Cladosporium Species Isolated from the Mesophotic Ascidian Didemnum maculosum.</title>
        <authorList>
            <person name="Gioti A."/>
            <person name="Siaperas R."/>
            <person name="Nikolaivits E."/>
            <person name="Le Goff G."/>
            <person name="Ouazzani J."/>
            <person name="Kotoulas G."/>
            <person name="Topakas E."/>
        </authorList>
    </citation>
    <scope>NUCLEOTIDE SEQUENCE [LARGE SCALE GENOMIC DNA]</scope>
    <source>
        <strain evidence="14 15">TM138-S3</strain>
    </source>
</reference>
<evidence type="ECO:0000256" key="11">
    <source>
        <dbReference type="ARBA" id="ARBA00023136"/>
    </source>
</evidence>
<dbReference type="Gene3D" id="3.90.550.50">
    <property type="match status" value="1"/>
</dbReference>
<feature type="domain" description="Fringe-like glycosyltransferase" evidence="13">
    <location>
        <begin position="220"/>
        <end position="327"/>
    </location>
</feature>
<dbReference type="Proteomes" id="UP000803884">
    <property type="component" value="Unassembled WGS sequence"/>
</dbReference>
<dbReference type="GO" id="GO:0000166">
    <property type="term" value="F:nucleotide binding"/>
    <property type="evidence" value="ECO:0007669"/>
    <property type="project" value="UniProtKB-KW"/>
</dbReference>
<dbReference type="EC" id="2.4.1.122" evidence="4"/>
<dbReference type="GO" id="GO:0016020">
    <property type="term" value="C:membrane"/>
    <property type="evidence" value="ECO:0007669"/>
    <property type="project" value="UniProtKB-SubCell"/>
</dbReference>
<dbReference type="InterPro" id="IPR026050">
    <property type="entry name" value="C1GALT1/C1GALT1_chp1"/>
</dbReference>
<evidence type="ECO:0000256" key="12">
    <source>
        <dbReference type="SAM" id="Phobius"/>
    </source>
</evidence>
<dbReference type="GO" id="GO:0016263">
    <property type="term" value="F:glycoprotein-N-acetylgalactosamine 3-beta-galactosyltransferase activity"/>
    <property type="evidence" value="ECO:0007669"/>
    <property type="project" value="UniProtKB-EC"/>
</dbReference>
<dbReference type="PANTHER" id="PTHR23033:SF43">
    <property type="entry name" value="APPLE DOMAIN-CONTAINING PROTEIN"/>
    <property type="match status" value="1"/>
</dbReference>
<evidence type="ECO:0000256" key="8">
    <source>
        <dbReference type="ARBA" id="ARBA00022741"/>
    </source>
</evidence>
<keyword evidence="10 12" id="KW-1133">Transmembrane helix</keyword>
<proteinExistence type="inferred from homology"/>
<dbReference type="Pfam" id="PF02434">
    <property type="entry name" value="Fringe"/>
    <property type="match status" value="1"/>
</dbReference>
<dbReference type="PANTHER" id="PTHR23033">
    <property type="entry name" value="BETA1,3-GALACTOSYLTRANSFERASE"/>
    <property type="match status" value="1"/>
</dbReference>
<evidence type="ECO:0000256" key="10">
    <source>
        <dbReference type="ARBA" id="ARBA00022989"/>
    </source>
</evidence>
<evidence type="ECO:0000313" key="15">
    <source>
        <dbReference type="Proteomes" id="UP000803884"/>
    </source>
</evidence>
<keyword evidence="7 12" id="KW-0812">Transmembrane</keyword>
<evidence type="ECO:0000256" key="3">
    <source>
        <dbReference type="ARBA" id="ARBA00006462"/>
    </source>
</evidence>
<dbReference type="EMBL" id="JAAQHG020000023">
    <property type="protein sequence ID" value="KAL1584884.1"/>
    <property type="molecule type" value="Genomic_DNA"/>
</dbReference>
<protein>
    <recommendedName>
        <fullName evidence="4">N-acetylgalactosaminide beta-1,3-galactosyltransferase</fullName>
        <ecNumber evidence="4">2.4.1.122</ecNumber>
    </recommendedName>
</protein>
<evidence type="ECO:0000256" key="2">
    <source>
        <dbReference type="ARBA" id="ARBA00004922"/>
    </source>
</evidence>
<name>A0AB34KP84_9PEZI</name>
<evidence type="ECO:0000313" key="14">
    <source>
        <dbReference type="EMBL" id="KAL1584884.1"/>
    </source>
</evidence>
<comment type="subcellular location">
    <subcellularLocation>
        <location evidence="1">Membrane</location>
        <topology evidence="1">Single-pass type II membrane protein</topology>
    </subcellularLocation>
</comment>
<feature type="transmembrane region" description="Helical" evidence="12">
    <location>
        <begin position="24"/>
        <end position="46"/>
    </location>
</feature>
<evidence type="ECO:0000256" key="5">
    <source>
        <dbReference type="ARBA" id="ARBA00022676"/>
    </source>
</evidence>
<evidence type="ECO:0000256" key="9">
    <source>
        <dbReference type="ARBA" id="ARBA00022968"/>
    </source>
</evidence>
<evidence type="ECO:0000256" key="1">
    <source>
        <dbReference type="ARBA" id="ARBA00004606"/>
    </source>
</evidence>
<keyword evidence="9" id="KW-0735">Signal-anchor</keyword>
<gene>
    <name evidence="14" type="ORF">WHR41_06651</name>
</gene>
<evidence type="ECO:0000259" key="13">
    <source>
        <dbReference type="Pfam" id="PF02434"/>
    </source>
</evidence>
<dbReference type="GeneID" id="96008094"/>
<dbReference type="InterPro" id="IPR003378">
    <property type="entry name" value="Fringe-like_glycosylTrfase"/>
</dbReference>
<keyword evidence="11 12" id="KW-0472">Membrane</keyword>
<dbReference type="RefSeq" id="XP_069227990.1">
    <property type="nucleotide sequence ID" value="XM_069375256.1"/>
</dbReference>
<evidence type="ECO:0000256" key="6">
    <source>
        <dbReference type="ARBA" id="ARBA00022679"/>
    </source>
</evidence>
<keyword evidence="8" id="KW-0547">Nucleotide-binding</keyword>
<keyword evidence="6" id="KW-0808">Transferase</keyword>
<comment type="pathway">
    <text evidence="2">Protein modification; protein glycosylation.</text>
</comment>